<feature type="domain" description="Glycosyl hydrolase family 13 catalytic" evidence="4">
    <location>
        <begin position="12"/>
        <end position="360"/>
    </location>
</feature>
<dbReference type="SUPFAM" id="SSF51445">
    <property type="entry name" value="(Trans)glycosidases"/>
    <property type="match status" value="1"/>
</dbReference>
<reference evidence="5" key="1">
    <citation type="journal article" date="2021" name="PeerJ">
        <title>Extensive microbial diversity within the chicken gut microbiome revealed by metagenomics and culture.</title>
        <authorList>
            <person name="Gilroy R."/>
            <person name="Ravi A."/>
            <person name="Getino M."/>
            <person name="Pursley I."/>
            <person name="Horton D.L."/>
            <person name="Alikhan N.F."/>
            <person name="Baker D."/>
            <person name="Gharbi K."/>
            <person name="Hall N."/>
            <person name="Watson M."/>
            <person name="Adriaenssens E.M."/>
            <person name="Foster-Nyarko E."/>
            <person name="Jarju S."/>
            <person name="Secka A."/>
            <person name="Antonio M."/>
            <person name="Oren A."/>
            <person name="Chaudhuri R.R."/>
            <person name="La Ragione R."/>
            <person name="Hildebrand F."/>
            <person name="Pallen M.J."/>
        </authorList>
    </citation>
    <scope>NUCLEOTIDE SEQUENCE</scope>
    <source>
        <strain evidence="5">CHK186-1790</strain>
    </source>
</reference>
<proteinExistence type="predicted"/>
<evidence type="ECO:0000259" key="4">
    <source>
        <dbReference type="SMART" id="SM00642"/>
    </source>
</evidence>
<dbReference type="GO" id="GO:0016798">
    <property type="term" value="F:hydrolase activity, acting on glycosyl bonds"/>
    <property type="evidence" value="ECO:0007669"/>
    <property type="project" value="UniProtKB-KW"/>
</dbReference>
<gene>
    <name evidence="5" type="ORF">H9701_00585</name>
</gene>
<dbReference type="InterPro" id="IPR045857">
    <property type="entry name" value="O16G_dom_2"/>
</dbReference>
<dbReference type="InterPro" id="IPR029039">
    <property type="entry name" value="Flavoprotein-like_sf"/>
</dbReference>
<dbReference type="Gene3D" id="3.40.50.360">
    <property type="match status" value="1"/>
</dbReference>
<dbReference type="InterPro" id="IPR003680">
    <property type="entry name" value="Flavodoxin_fold"/>
</dbReference>
<protein>
    <submittedName>
        <fullName evidence="5">NAD(P)H-dependent oxidoreductase</fullName>
    </submittedName>
</protein>
<dbReference type="InterPro" id="IPR006047">
    <property type="entry name" value="GH13_cat_dom"/>
</dbReference>
<dbReference type="EMBL" id="DWWJ01000008">
    <property type="protein sequence ID" value="HJC40034.1"/>
    <property type="molecule type" value="Genomic_DNA"/>
</dbReference>
<keyword evidence="2" id="KW-0326">Glycosidase</keyword>
<dbReference type="Gene3D" id="3.20.20.80">
    <property type="entry name" value="Glycosidases"/>
    <property type="match status" value="1"/>
</dbReference>
<accession>A0A9D2SZG5</accession>
<keyword evidence="1" id="KW-0378">Hydrolase</keyword>
<dbReference type="Pfam" id="PF02525">
    <property type="entry name" value="Flavodoxin_2"/>
    <property type="match status" value="1"/>
</dbReference>
<sequence length="605" mass="67908">MEHWIDHAVIYHIYPLGFCGCPEYNPGGAPVPRLDKLRDWIPHLKALGINTLYLGPVCQSVKHGYDTTDYYQIDCRLGDNDSFAALCDTLHANGIRVVLDGVFNHVGRDFWAFRDVRERGSTSPYCGWFQNLNFGGSSPMGDPFWYESWGGHYELVKLNLRNPEVRDHLLGAVGMWMDRFHIDGLRLDAADCVDMDFFRALKAYTKSRDPAFWLMGEIIHGDYARWANPELLDSVTNYECWKGNWSAHNTKNYFEIAHSLNRQFGPGGIYRGLRLYNFTENHDVDRLASTLTDPRHLFNVHTLLYTMPGVPSLYYGGEWAVEGKRTKWSDVDLRPCLDLGEMENRDQALCGHLARLARLRAAFPALRVGDYENVVIKNEQLVFRRATPDQRVYVLLNLAGQDASLEFPHSEPVLQDVLNGDQLYHNDGGRTWLTIPACSAMVLVGAPDRFSWQEEPEPPAPVPPVPTPAPQDIPQPEEKEVSALDGTSADGASAPESKAVPAGAPERGHVLVLLAHPNGESLNAALARAAVGVLRENGYDVWFHDLYAEGFAPVLTLEELNAPASGALAEYQRELQEAEGILVFHPNWWGQPPAILTGWLDRVLR</sequence>
<dbReference type="PANTHER" id="PTHR10357">
    <property type="entry name" value="ALPHA-AMYLASE FAMILY MEMBER"/>
    <property type="match status" value="1"/>
</dbReference>
<dbReference type="Gene3D" id="3.90.400.10">
    <property type="entry name" value="Oligo-1,6-glucosidase, Domain 2"/>
    <property type="match status" value="1"/>
</dbReference>
<dbReference type="Proteomes" id="UP000823882">
    <property type="component" value="Unassembled WGS sequence"/>
</dbReference>
<dbReference type="Pfam" id="PF00128">
    <property type="entry name" value="Alpha-amylase"/>
    <property type="match status" value="1"/>
</dbReference>
<dbReference type="InterPro" id="IPR013780">
    <property type="entry name" value="Glyco_hydro_b"/>
</dbReference>
<evidence type="ECO:0000256" key="3">
    <source>
        <dbReference type="SAM" id="MobiDB-lite"/>
    </source>
</evidence>
<comment type="caution">
    <text evidence="5">The sequence shown here is derived from an EMBL/GenBank/DDBJ whole genome shotgun (WGS) entry which is preliminary data.</text>
</comment>
<organism evidence="5 6">
    <name type="scientific">Candidatus Intestinimonas pullistercoris</name>
    <dbReference type="NCBI Taxonomy" id="2838623"/>
    <lineage>
        <taxon>Bacteria</taxon>
        <taxon>Bacillati</taxon>
        <taxon>Bacillota</taxon>
        <taxon>Clostridia</taxon>
        <taxon>Eubacteriales</taxon>
        <taxon>Intestinimonas</taxon>
    </lineage>
</organism>
<name>A0A9D2SZG5_9FIRM</name>
<dbReference type="Gene3D" id="2.60.40.1180">
    <property type="entry name" value="Golgi alpha-mannosidase II"/>
    <property type="match status" value="1"/>
</dbReference>
<feature type="compositionally biased region" description="Pro residues" evidence="3">
    <location>
        <begin position="458"/>
        <end position="473"/>
    </location>
</feature>
<evidence type="ECO:0000313" key="5">
    <source>
        <dbReference type="EMBL" id="HJC40034.1"/>
    </source>
</evidence>
<dbReference type="AlphaFoldDB" id="A0A9D2SZG5"/>
<evidence type="ECO:0000256" key="1">
    <source>
        <dbReference type="ARBA" id="ARBA00022801"/>
    </source>
</evidence>
<dbReference type="GO" id="GO:0005975">
    <property type="term" value="P:carbohydrate metabolic process"/>
    <property type="evidence" value="ECO:0007669"/>
    <property type="project" value="InterPro"/>
</dbReference>
<dbReference type="SMART" id="SM00642">
    <property type="entry name" value="Aamy"/>
    <property type="match status" value="1"/>
</dbReference>
<dbReference type="CDD" id="cd11353">
    <property type="entry name" value="AmyAc_euk_bac_CMD_like"/>
    <property type="match status" value="1"/>
</dbReference>
<feature type="non-terminal residue" evidence="5">
    <location>
        <position position="605"/>
    </location>
</feature>
<feature type="region of interest" description="Disordered" evidence="3">
    <location>
        <begin position="451"/>
        <end position="502"/>
    </location>
</feature>
<dbReference type="SUPFAM" id="SSF52218">
    <property type="entry name" value="Flavoproteins"/>
    <property type="match status" value="1"/>
</dbReference>
<evidence type="ECO:0000313" key="6">
    <source>
        <dbReference type="Proteomes" id="UP000823882"/>
    </source>
</evidence>
<dbReference type="InterPro" id="IPR017853">
    <property type="entry name" value="GH"/>
</dbReference>
<reference evidence="5" key="2">
    <citation type="submission" date="2021-04" db="EMBL/GenBank/DDBJ databases">
        <authorList>
            <person name="Gilroy R."/>
        </authorList>
    </citation>
    <scope>NUCLEOTIDE SEQUENCE</scope>
    <source>
        <strain evidence="5">CHK186-1790</strain>
    </source>
</reference>
<evidence type="ECO:0000256" key="2">
    <source>
        <dbReference type="ARBA" id="ARBA00023295"/>
    </source>
</evidence>
<dbReference type="PANTHER" id="PTHR10357:SF210">
    <property type="entry name" value="MALTODEXTRIN GLUCOSIDASE"/>
    <property type="match status" value="1"/>
</dbReference>
<dbReference type="SUPFAM" id="SSF51011">
    <property type="entry name" value="Glycosyl hydrolase domain"/>
    <property type="match status" value="1"/>
</dbReference>